<name>A0A9D1KHH1_9FIRM</name>
<evidence type="ECO:0000313" key="9">
    <source>
        <dbReference type="Proteomes" id="UP000886860"/>
    </source>
</evidence>
<dbReference type="AlphaFoldDB" id="A0A9D1KHH1"/>
<dbReference type="SUPFAM" id="SSF88946">
    <property type="entry name" value="Sigma2 domain of RNA polymerase sigma factors"/>
    <property type="match status" value="1"/>
</dbReference>
<proteinExistence type="inferred from homology"/>
<evidence type="ECO:0000256" key="4">
    <source>
        <dbReference type="ARBA" id="ARBA00023125"/>
    </source>
</evidence>
<evidence type="ECO:0000256" key="5">
    <source>
        <dbReference type="ARBA" id="ARBA00023163"/>
    </source>
</evidence>
<dbReference type="Pfam" id="PF04542">
    <property type="entry name" value="Sigma70_r2"/>
    <property type="match status" value="1"/>
</dbReference>
<dbReference type="GO" id="GO:0006352">
    <property type="term" value="P:DNA-templated transcription initiation"/>
    <property type="evidence" value="ECO:0007669"/>
    <property type="project" value="InterPro"/>
</dbReference>
<sequence length="176" mass="20547">MQQDINALLQAIYDDYQKPLRILALSLGVPEKDVDDIVQESIIAYYQHYPLDWQPRYKKSMLATIVRNKSIDYFRKYQREHVIWDSEYFLENQEISARYGDDLMDQIICEELYQDVKKAIGELSKELQAAAKLHLIEGFSEKEVAQQLGITSVACRARISRARKRLKQSLGPKYGL</sequence>
<dbReference type="NCBIfam" id="TIGR02937">
    <property type="entry name" value="sigma70-ECF"/>
    <property type="match status" value="1"/>
</dbReference>
<dbReference type="Gene3D" id="1.10.10.10">
    <property type="entry name" value="Winged helix-like DNA-binding domain superfamily/Winged helix DNA-binding domain"/>
    <property type="match status" value="1"/>
</dbReference>
<dbReference type="GO" id="GO:0003677">
    <property type="term" value="F:DNA binding"/>
    <property type="evidence" value="ECO:0007669"/>
    <property type="project" value="UniProtKB-KW"/>
</dbReference>
<comment type="similarity">
    <text evidence="1">Belongs to the sigma-70 factor family. ECF subfamily.</text>
</comment>
<evidence type="ECO:0000256" key="3">
    <source>
        <dbReference type="ARBA" id="ARBA00023082"/>
    </source>
</evidence>
<dbReference type="InterPro" id="IPR014284">
    <property type="entry name" value="RNA_pol_sigma-70_dom"/>
</dbReference>
<dbReference type="PANTHER" id="PTHR43133:SF8">
    <property type="entry name" value="RNA POLYMERASE SIGMA FACTOR HI_1459-RELATED"/>
    <property type="match status" value="1"/>
</dbReference>
<evidence type="ECO:0000256" key="1">
    <source>
        <dbReference type="ARBA" id="ARBA00010641"/>
    </source>
</evidence>
<keyword evidence="2" id="KW-0805">Transcription regulation</keyword>
<dbReference type="EMBL" id="DVKS01000231">
    <property type="protein sequence ID" value="HIT43196.1"/>
    <property type="molecule type" value="Genomic_DNA"/>
</dbReference>
<dbReference type="SUPFAM" id="SSF88659">
    <property type="entry name" value="Sigma3 and sigma4 domains of RNA polymerase sigma factors"/>
    <property type="match status" value="1"/>
</dbReference>
<evidence type="ECO:0000259" key="7">
    <source>
        <dbReference type="Pfam" id="PF08281"/>
    </source>
</evidence>
<organism evidence="8 9">
    <name type="scientific">Candidatus Caccovicinus merdipullorum</name>
    <dbReference type="NCBI Taxonomy" id="2840724"/>
    <lineage>
        <taxon>Bacteria</taxon>
        <taxon>Bacillati</taxon>
        <taxon>Bacillota</taxon>
        <taxon>Clostridia</taxon>
        <taxon>Eubacteriales</taxon>
        <taxon>Candidatus Caccovicinus</taxon>
    </lineage>
</organism>
<feature type="domain" description="RNA polymerase sigma-70 region 2" evidence="6">
    <location>
        <begin position="13"/>
        <end position="79"/>
    </location>
</feature>
<feature type="domain" description="RNA polymerase sigma factor 70 region 4 type 2" evidence="7">
    <location>
        <begin position="114"/>
        <end position="166"/>
    </location>
</feature>
<gene>
    <name evidence="8" type="ORF">IAB60_14060</name>
</gene>
<dbReference type="PANTHER" id="PTHR43133">
    <property type="entry name" value="RNA POLYMERASE ECF-TYPE SIGMA FACTO"/>
    <property type="match status" value="1"/>
</dbReference>
<keyword evidence="4" id="KW-0238">DNA-binding</keyword>
<dbReference type="InterPro" id="IPR007627">
    <property type="entry name" value="RNA_pol_sigma70_r2"/>
</dbReference>
<dbReference type="InterPro" id="IPR013325">
    <property type="entry name" value="RNA_pol_sigma_r2"/>
</dbReference>
<dbReference type="GO" id="GO:0016987">
    <property type="term" value="F:sigma factor activity"/>
    <property type="evidence" value="ECO:0007669"/>
    <property type="project" value="UniProtKB-KW"/>
</dbReference>
<reference evidence="8" key="1">
    <citation type="submission" date="2020-10" db="EMBL/GenBank/DDBJ databases">
        <authorList>
            <person name="Gilroy R."/>
        </authorList>
    </citation>
    <scope>NUCLEOTIDE SEQUENCE</scope>
    <source>
        <strain evidence="8">CHK123-3438</strain>
    </source>
</reference>
<dbReference type="InterPro" id="IPR013324">
    <property type="entry name" value="RNA_pol_sigma_r3/r4-like"/>
</dbReference>
<reference evidence="8" key="2">
    <citation type="journal article" date="2021" name="PeerJ">
        <title>Extensive microbial diversity within the chicken gut microbiome revealed by metagenomics and culture.</title>
        <authorList>
            <person name="Gilroy R."/>
            <person name="Ravi A."/>
            <person name="Getino M."/>
            <person name="Pursley I."/>
            <person name="Horton D.L."/>
            <person name="Alikhan N.F."/>
            <person name="Baker D."/>
            <person name="Gharbi K."/>
            <person name="Hall N."/>
            <person name="Watson M."/>
            <person name="Adriaenssens E.M."/>
            <person name="Foster-Nyarko E."/>
            <person name="Jarju S."/>
            <person name="Secka A."/>
            <person name="Antonio M."/>
            <person name="Oren A."/>
            <person name="Chaudhuri R.R."/>
            <person name="La Ragione R."/>
            <person name="Hildebrand F."/>
            <person name="Pallen M.J."/>
        </authorList>
    </citation>
    <scope>NUCLEOTIDE SEQUENCE</scope>
    <source>
        <strain evidence="8">CHK123-3438</strain>
    </source>
</reference>
<dbReference type="InterPro" id="IPR013249">
    <property type="entry name" value="RNA_pol_sigma70_r4_t2"/>
</dbReference>
<keyword evidence="5" id="KW-0804">Transcription</keyword>
<protein>
    <submittedName>
        <fullName evidence="8">RNA polymerase sigma factor</fullName>
    </submittedName>
</protein>
<evidence type="ECO:0000313" key="8">
    <source>
        <dbReference type="EMBL" id="HIT43196.1"/>
    </source>
</evidence>
<comment type="caution">
    <text evidence="8">The sequence shown here is derived from an EMBL/GenBank/DDBJ whole genome shotgun (WGS) entry which is preliminary data.</text>
</comment>
<dbReference type="Pfam" id="PF08281">
    <property type="entry name" value="Sigma70_r4_2"/>
    <property type="match status" value="1"/>
</dbReference>
<evidence type="ECO:0000256" key="2">
    <source>
        <dbReference type="ARBA" id="ARBA00023015"/>
    </source>
</evidence>
<dbReference type="Gene3D" id="1.10.1740.10">
    <property type="match status" value="1"/>
</dbReference>
<keyword evidence="3" id="KW-0731">Sigma factor</keyword>
<dbReference type="InterPro" id="IPR039425">
    <property type="entry name" value="RNA_pol_sigma-70-like"/>
</dbReference>
<evidence type="ECO:0000259" key="6">
    <source>
        <dbReference type="Pfam" id="PF04542"/>
    </source>
</evidence>
<dbReference type="InterPro" id="IPR036388">
    <property type="entry name" value="WH-like_DNA-bd_sf"/>
</dbReference>
<accession>A0A9D1KHH1</accession>
<dbReference type="Proteomes" id="UP000886860">
    <property type="component" value="Unassembled WGS sequence"/>
</dbReference>